<feature type="transmembrane region" description="Helical" evidence="1">
    <location>
        <begin position="304"/>
        <end position="324"/>
    </location>
</feature>
<sequence>MTDAEIWRPSKKPKKTVRTIGAGAAESVMSASRAGVLDLSPAAQARRVRNGLPLAEKPGLKRWQRIVRNHYLWFVIALSIFYFVSLFVTYRSMGSNLISEISRVTSEAGSPVVITWSGINEALLLVTGKAVPTAICFLVAFILLDRIRPTPWAMKWVAFGWGASVSVSISSIVNTWAGALMNAQGPVDPSQGARAAIYSAPFVEEAAKLTIVFWLAIFLRRRLVAVHQLVTMAGLSALGFAFVENIVYYLRSYMFAANISGEDPLKELNTLVLMRGVATAFGHPLFTSIAALGFVVGLVNRSKLVRFLAPVAGYLVAVLGHMMFNGLMSVGFSAKVASICGWVGVLALVIYLCTRYVHQTRNIRSRLEDFVKMGWLSQNDPRVYSSFFGRMKISIVAVLSGPKVCAATWRLMRSITELAYLRDAETRGLVDAWSLERQRDLILTVEKYRPKAITDYRALPWIPENIRGFFRRLISQIKARIATLSPNRQGSKKIQEWRTPDPSQRVGV</sequence>
<organism evidence="2 3">
    <name type="scientific">Propionimicrobium lymphophilum ACS-093-V-SCH5</name>
    <dbReference type="NCBI Taxonomy" id="883161"/>
    <lineage>
        <taxon>Bacteria</taxon>
        <taxon>Bacillati</taxon>
        <taxon>Actinomycetota</taxon>
        <taxon>Actinomycetes</taxon>
        <taxon>Propionibacteriales</taxon>
        <taxon>Propionibacteriaceae</taxon>
        <taxon>Propionimicrobium</taxon>
    </lineage>
</organism>
<name>S2VYQ9_9ACTN</name>
<dbReference type="GO" id="GO:0008233">
    <property type="term" value="F:peptidase activity"/>
    <property type="evidence" value="ECO:0007669"/>
    <property type="project" value="InterPro"/>
</dbReference>
<feature type="transmembrane region" description="Helical" evidence="1">
    <location>
        <begin position="71"/>
        <end position="90"/>
    </location>
</feature>
<keyword evidence="1" id="KW-0812">Transmembrane</keyword>
<feature type="transmembrane region" description="Helical" evidence="1">
    <location>
        <begin position="156"/>
        <end position="177"/>
    </location>
</feature>
<reference evidence="2 3" key="1">
    <citation type="submission" date="2013-04" db="EMBL/GenBank/DDBJ databases">
        <title>The Genome Sequence of Propionimicrobium lymphophilum ACS-093-V-SCH5.</title>
        <authorList>
            <consortium name="The Broad Institute Genomics Platform"/>
            <person name="Earl A."/>
            <person name="Ward D."/>
            <person name="Feldgarden M."/>
            <person name="Gevers D."/>
            <person name="Saerens B."/>
            <person name="Vaneechoutte M."/>
            <person name="Walker B."/>
            <person name="Young S."/>
            <person name="Zeng Q."/>
            <person name="Gargeya S."/>
            <person name="Fitzgerald M."/>
            <person name="Haas B."/>
            <person name="Abouelleil A."/>
            <person name="Allen A.W."/>
            <person name="Alvarado L."/>
            <person name="Arachchi H.M."/>
            <person name="Berlin A.M."/>
            <person name="Chapman S.B."/>
            <person name="Gainer-Dewar J."/>
            <person name="Goldberg J."/>
            <person name="Griggs A."/>
            <person name="Gujja S."/>
            <person name="Hansen M."/>
            <person name="Howarth C."/>
            <person name="Imamovic A."/>
            <person name="Ireland A."/>
            <person name="Larimer J."/>
            <person name="McCowan C."/>
            <person name="Murphy C."/>
            <person name="Pearson M."/>
            <person name="Poon T.W."/>
            <person name="Priest M."/>
            <person name="Roberts A."/>
            <person name="Saif S."/>
            <person name="Shea T."/>
            <person name="Sisk P."/>
            <person name="Sykes S."/>
            <person name="Wortman J."/>
            <person name="Nusbaum C."/>
            <person name="Birren B."/>
        </authorList>
    </citation>
    <scope>NUCLEOTIDE SEQUENCE [LARGE SCALE GENOMIC DNA]</scope>
    <source>
        <strain evidence="2 3">ACS-093-V-SCH5</strain>
    </source>
</reference>
<dbReference type="PANTHER" id="PTHR36844">
    <property type="entry name" value="PROTEASE PRSW"/>
    <property type="match status" value="1"/>
</dbReference>
<dbReference type="STRING" id="883161.HMPREF9306_01566"/>
<dbReference type="Proteomes" id="UP000014417">
    <property type="component" value="Unassembled WGS sequence"/>
</dbReference>
<feature type="transmembrane region" description="Helical" evidence="1">
    <location>
        <begin position="197"/>
        <end position="217"/>
    </location>
</feature>
<evidence type="ECO:0000256" key="1">
    <source>
        <dbReference type="SAM" id="Phobius"/>
    </source>
</evidence>
<keyword evidence="1" id="KW-0472">Membrane</keyword>
<dbReference type="EMBL" id="AGZR01000009">
    <property type="protein sequence ID" value="EPD32006.1"/>
    <property type="molecule type" value="Genomic_DNA"/>
</dbReference>
<dbReference type="RefSeq" id="WP_016456388.1">
    <property type="nucleotide sequence ID" value="NZ_KE150269.1"/>
</dbReference>
<accession>S2VYQ9</accession>
<gene>
    <name evidence="2" type="ORF">HMPREF9306_01566</name>
</gene>
<dbReference type="InterPro" id="IPR026898">
    <property type="entry name" value="PrsW"/>
</dbReference>
<protein>
    <recommendedName>
        <fullName evidence="4">PrsW family intramembrane metalloprotease</fullName>
    </recommendedName>
</protein>
<dbReference type="OrthoDB" id="9785431at2"/>
<evidence type="ECO:0000313" key="3">
    <source>
        <dbReference type="Proteomes" id="UP000014417"/>
    </source>
</evidence>
<dbReference type="HOGENOM" id="CLU_029195_1_0_11"/>
<feature type="transmembrane region" description="Helical" evidence="1">
    <location>
        <begin position="122"/>
        <end position="144"/>
    </location>
</feature>
<dbReference type="AlphaFoldDB" id="S2VYQ9"/>
<feature type="transmembrane region" description="Helical" evidence="1">
    <location>
        <begin position="270"/>
        <end position="297"/>
    </location>
</feature>
<evidence type="ECO:0008006" key="4">
    <source>
        <dbReference type="Google" id="ProtNLM"/>
    </source>
</evidence>
<evidence type="ECO:0000313" key="2">
    <source>
        <dbReference type="EMBL" id="EPD32006.1"/>
    </source>
</evidence>
<proteinExistence type="predicted"/>
<dbReference type="PANTHER" id="PTHR36844:SF1">
    <property type="entry name" value="PROTEASE PRSW"/>
    <property type="match status" value="1"/>
</dbReference>
<dbReference type="Pfam" id="PF13367">
    <property type="entry name" value="PrsW-protease"/>
    <property type="match status" value="1"/>
</dbReference>
<feature type="transmembrane region" description="Helical" evidence="1">
    <location>
        <begin position="229"/>
        <end position="250"/>
    </location>
</feature>
<keyword evidence="1" id="KW-1133">Transmembrane helix</keyword>
<feature type="transmembrane region" description="Helical" evidence="1">
    <location>
        <begin position="336"/>
        <end position="357"/>
    </location>
</feature>
<comment type="caution">
    <text evidence="2">The sequence shown here is derived from an EMBL/GenBank/DDBJ whole genome shotgun (WGS) entry which is preliminary data.</text>
</comment>
<keyword evidence="3" id="KW-1185">Reference proteome</keyword>